<proteinExistence type="predicted"/>
<protein>
    <submittedName>
        <fullName evidence="1">MFS general substrate transporter</fullName>
    </submittedName>
</protein>
<sequence length="476" mass="51644">MAIPMVSISSSGISVSSKDDHLHQYTVSDLDRGPSEKEDQMIERGTEAIDFPEGGLEGWATVLGASFLVQFCSYGYTVSFGVYQDYYTQVHLTNESASAISWIGSVNSFLFEVIGLAAGRLYDRGYFYHLMIGGSFLQSLSVFMLSLTKPGQYYQIFLCQGVLSGCASGILFIPSVAVVSHYFEKRRALAMTLVSSGVCFGSVIHPIMLNNTLNNSTLGFGNSVRISAGFTSGLLVIACLLMRTRIPPPKSTANYLRTAKKCYHDSAYVLGVAGFTVFLVAYYYPLFYLQLESSTYGLDKTFSFYSLVIMNAASFVGELITGFLSDRFGAANMVVASTFGVSALMFVMIGTRTIASVTIFGILYGFVAGIFLALWGPIFTALTPDLSELGVRMGVACAIMAFGGLIGTPISGAILTDKFVWWRAAVFNGVVAFTGCLLFFGMRIALHRRAAATSRFVGSDINSSRDQAVDHKELEK</sequence>
<gene>
    <name evidence="1" type="ORF">BV22DRAFT_1030062</name>
</gene>
<evidence type="ECO:0000313" key="2">
    <source>
        <dbReference type="Proteomes" id="UP000790709"/>
    </source>
</evidence>
<dbReference type="Proteomes" id="UP000790709">
    <property type="component" value="Unassembled WGS sequence"/>
</dbReference>
<comment type="caution">
    <text evidence="1">The sequence shown here is derived from an EMBL/GenBank/DDBJ whole genome shotgun (WGS) entry which is preliminary data.</text>
</comment>
<name>A0ACB8BW03_9AGAM</name>
<keyword evidence="2" id="KW-1185">Reference proteome</keyword>
<evidence type="ECO:0000313" key="1">
    <source>
        <dbReference type="EMBL" id="KAH7929027.1"/>
    </source>
</evidence>
<organism evidence="1 2">
    <name type="scientific">Leucogyrophana mollusca</name>
    <dbReference type="NCBI Taxonomy" id="85980"/>
    <lineage>
        <taxon>Eukaryota</taxon>
        <taxon>Fungi</taxon>
        <taxon>Dikarya</taxon>
        <taxon>Basidiomycota</taxon>
        <taxon>Agaricomycotina</taxon>
        <taxon>Agaricomycetes</taxon>
        <taxon>Agaricomycetidae</taxon>
        <taxon>Boletales</taxon>
        <taxon>Boletales incertae sedis</taxon>
        <taxon>Leucogyrophana</taxon>
    </lineage>
</organism>
<reference evidence="1" key="1">
    <citation type="journal article" date="2021" name="New Phytol.">
        <title>Evolutionary innovations through gain and loss of genes in the ectomycorrhizal Boletales.</title>
        <authorList>
            <person name="Wu G."/>
            <person name="Miyauchi S."/>
            <person name="Morin E."/>
            <person name="Kuo A."/>
            <person name="Drula E."/>
            <person name="Varga T."/>
            <person name="Kohler A."/>
            <person name="Feng B."/>
            <person name="Cao Y."/>
            <person name="Lipzen A."/>
            <person name="Daum C."/>
            <person name="Hundley H."/>
            <person name="Pangilinan J."/>
            <person name="Johnson J."/>
            <person name="Barry K."/>
            <person name="LaButti K."/>
            <person name="Ng V."/>
            <person name="Ahrendt S."/>
            <person name="Min B."/>
            <person name="Choi I.G."/>
            <person name="Park H."/>
            <person name="Plett J.M."/>
            <person name="Magnuson J."/>
            <person name="Spatafora J.W."/>
            <person name="Nagy L.G."/>
            <person name="Henrissat B."/>
            <person name="Grigoriev I.V."/>
            <person name="Yang Z.L."/>
            <person name="Xu J."/>
            <person name="Martin F.M."/>
        </authorList>
    </citation>
    <scope>NUCLEOTIDE SEQUENCE</scope>
    <source>
        <strain evidence="1">KUC20120723A-06</strain>
    </source>
</reference>
<accession>A0ACB8BW03</accession>
<dbReference type="EMBL" id="MU266346">
    <property type="protein sequence ID" value="KAH7929027.1"/>
    <property type="molecule type" value="Genomic_DNA"/>
</dbReference>